<dbReference type="EC" id="2.3.1.-" evidence="4"/>
<evidence type="ECO:0000256" key="3">
    <source>
        <dbReference type="ARBA" id="ARBA00023315"/>
    </source>
</evidence>
<comment type="similarity">
    <text evidence="1 4">Belongs to the antibiotic N-acetyltransferase family.</text>
</comment>
<dbReference type="InterPro" id="IPR003679">
    <property type="entry name" value="Amioglycoside_AcTrfase"/>
</dbReference>
<dbReference type="EMBL" id="PGXC01000010">
    <property type="protein sequence ID" value="PKK89926.1"/>
    <property type="molecule type" value="Genomic_DNA"/>
</dbReference>
<evidence type="ECO:0000313" key="6">
    <source>
        <dbReference type="Proteomes" id="UP000233256"/>
    </source>
</evidence>
<dbReference type="Proteomes" id="UP000233256">
    <property type="component" value="Unassembled WGS sequence"/>
</dbReference>
<name>A0A2N1PNK8_9BACT</name>
<accession>A0A2N1PNK8</accession>
<evidence type="ECO:0000256" key="2">
    <source>
        <dbReference type="ARBA" id="ARBA00022679"/>
    </source>
</evidence>
<protein>
    <recommendedName>
        <fullName evidence="4">Aminoglycoside N(3)-acetyltransferase</fullName>
        <ecNumber evidence="4">2.3.1.-</ecNumber>
    </recommendedName>
</protein>
<evidence type="ECO:0000256" key="1">
    <source>
        <dbReference type="ARBA" id="ARBA00006383"/>
    </source>
</evidence>
<sequence length="288" mass="31624">MNPNGKEVKLVTTETLEADFHKLGICSGMVLILHSSLNSLGWVNGGAVAVIEALLQILGPEGTLVMPSHSSSLSDPEPWCNPPVPKIWWDDIRRTMPPYRKDLTPTSNMGRIPETFRKMEGVIRSDHPAVSFCAFGSKAEFICGSHPLTPKMGETSPLARIYELDGSVLLLGVDHNRNTSIHLAEYRAEWTGKTFVDCKSPVIESGSRVWKTYSDLDHDDGDFLEIGRDFEEACGMASETETSCCQATLAHESIIIGKVGQATARLMSQTSLVDFAVSWIESRRGKDA</sequence>
<dbReference type="SUPFAM" id="SSF110710">
    <property type="entry name" value="TTHA0583/YokD-like"/>
    <property type="match status" value="1"/>
</dbReference>
<dbReference type="InterPro" id="IPR028345">
    <property type="entry name" value="Antibiotic_NAT-like"/>
</dbReference>
<proteinExistence type="inferred from homology"/>
<dbReference type="PANTHER" id="PTHR11104:SF0">
    <property type="entry name" value="SPBETA PROPHAGE-DERIVED AMINOGLYCOSIDE N(3')-ACETYLTRANSFERASE-LIKE PROTEIN YOKD"/>
    <property type="match status" value="1"/>
</dbReference>
<keyword evidence="4" id="KW-0046">Antibiotic resistance</keyword>
<dbReference type="PANTHER" id="PTHR11104">
    <property type="entry name" value="AMINOGLYCOSIDE N3-ACETYLTRANSFERASE"/>
    <property type="match status" value="1"/>
</dbReference>
<keyword evidence="2 4" id="KW-0808">Transferase</keyword>
<dbReference type="AlphaFoldDB" id="A0A2N1PNK8"/>
<reference evidence="5 6" key="1">
    <citation type="journal article" date="2017" name="ISME J.">
        <title>Potential for microbial H2 and metal transformations associated with novel bacteria and archaea in deep terrestrial subsurface sediments.</title>
        <authorList>
            <person name="Hernsdorf A.W."/>
            <person name="Amano Y."/>
            <person name="Miyakawa K."/>
            <person name="Ise K."/>
            <person name="Suzuki Y."/>
            <person name="Anantharaman K."/>
            <person name="Probst A."/>
            <person name="Burstein D."/>
            <person name="Thomas B.C."/>
            <person name="Banfield J.F."/>
        </authorList>
    </citation>
    <scope>NUCLEOTIDE SEQUENCE [LARGE SCALE GENOMIC DNA]</scope>
    <source>
        <strain evidence="5">HGW-Wallbacteria-1</strain>
    </source>
</reference>
<dbReference type="Pfam" id="PF02522">
    <property type="entry name" value="Antibiotic_NAT"/>
    <property type="match status" value="1"/>
</dbReference>
<keyword evidence="3 4" id="KW-0012">Acyltransferase</keyword>
<evidence type="ECO:0000313" key="5">
    <source>
        <dbReference type="EMBL" id="PKK89926.1"/>
    </source>
</evidence>
<comment type="caution">
    <text evidence="5">The sequence shown here is derived from an EMBL/GenBank/DDBJ whole genome shotgun (WGS) entry which is preliminary data.</text>
</comment>
<dbReference type="GO" id="GO:0046353">
    <property type="term" value="F:aminoglycoside 3-N-acetyltransferase activity"/>
    <property type="evidence" value="ECO:0007669"/>
    <property type="project" value="UniProtKB-EC"/>
</dbReference>
<evidence type="ECO:0000256" key="4">
    <source>
        <dbReference type="RuleBase" id="RU365031"/>
    </source>
</evidence>
<comment type="catalytic activity">
    <reaction evidence="4">
        <text>a 2-deoxystreptamine antibiotic + acetyl-CoA = an N(3)-acetyl-2-deoxystreptamine antibiotic + CoA + H(+)</text>
        <dbReference type="Rhea" id="RHEA:12665"/>
        <dbReference type="ChEBI" id="CHEBI:15378"/>
        <dbReference type="ChEBI" id="CHEBI:57287"/>
        <dbReference type="ChEBI" id="CHEBI:57288"/>
        <dbReference type="ChEBI" id="CHEBI:57921"/>
        <dbReference type="ChEBI" id="CHEBI:77452"/>
        <dbReference type="EC" id="2.3.1.81"/>
    </reaction>
</comment>
<gene>
    <name evidence="5" type="ORF">CVV64_12300</name>
</gene>
<dbReference type="GO" id="GO:0046677">
    <property type="term" value="P:response to antibiotic"/>
    <property type="evidence" value="ECO:0007669"/>
    <property type="project" value="UniProtKB-KW"/>
</dbReference>
<organism evidence="5 6">
    <name type="scientific">Candidatus Wallbacteria bacterium HGW-Wallbacteria-1</name>
    <dbReference type="NCBI Taxonomy" id="2013854"/>
    <lineage>
        <taxon>Bacteria</taxon>
        <taxon>Candidatus Walliibacteriota</taxon>
    </lineage>
</organism>